<evidence type="ECO:0000256" key="5">
    <source>
        <dbReference type="ARBA" id="ARBA00022840"/>
    </source>
</evidence>
<dbReference type="SUPFAM" id="SSF56112">
    <property type="entry name" value="Protein kinase-like (PK-like)"/>
    <property type="match status" value="1"/>
</dbReference>
<reference evidence="13 14" key="1">
    <citation type="submission" date="2019-07" db="EMBL/GenBank/DDBJ databases">
        <title>Genomes of Cafeteria roenbergensis.</title>
        <authorList>
            <person name="Fischer M.G."/>
            <person name="Hackl T."/>
            <person name="Roman M."/>
        </authorList>
    </citation>
    <scope>NUCLEOTIDE SEQUENCE [LARGE SCALE GENOMIC DNA]</scope>
    <source>
        <strain evidence="13 14">E4-10P</strain>
    </source>
</reference>
<feature type="cross-link" description="Glycyl lysine isopeptide (Lys-Gly) (interchain with G-Cter in SUMO2)" evidence="8">
    <location>
        <position position="249"/>
    </location>
</feature>
<dbReference type="PROSITE" id="PS00107">
    <property type="entry name" value="PROTEIN_KINASE_ATP"/>
    <property type="match status" value="1"/>
</dbReference>
<dbReference type="InterPro" id="IPR008271">
    <property type="entry name" value="Ser/Thr_kinase_AS"/>
</dbReference>
<evidence type="ECO:0000256" key="10">
    <source>
        <dbReference type="RuleBase" id="RU000304"/>
    </source>
</evidence>
<evidence type="ECO:0000259" key="12">
    <source>
        <dbReference type="PROSITE" id="PS50011"/>
    </source>
</evidence>
<dbReference type="FunFam" id="3.30.200.20:FF:000042">
    <property type="entry name" value="Aurora kinase A"/>
    <property type="match status" value="1"/>
</dbReference>
<dbReference type="EMBL" id="VLTO01000008">
    <property type="protein sequence ID" value="KAA0176409.1"/>
    <property type="molecule type" value="Genomic_DNA"/>
</dbReference>
<keyword evidence="3 7" id="KW-0547">Nucleotide-binding</keyword>
<keyword evidence="4" id="KW-0418">Kinase</keyword>
<evidence type="ECO:0000256" key="4">
    <source>
        <dbReference type="ARBA" id="ARBA00022777"/>
    </source>
</evidence>
<dbReference type="AlphaFoldDB" id="A0A5A8EFS8"/>
<dbReference type="Pfam" id="PF07714">
    <property type="entry name" value="PK_Tyr_Ser-Thr"/>
    <property type="match status" value="1"/>
</dbReference>
<dbReference type="InterPro" id="IPR017441">
    <property type="entry name" value="Protein_kinase_ATP_BS"/>
</dbReference>
<keyword evidence="1 10" id="KW-0723">Serine/threonine-protein kinase</keyword>
<dbReference type="InterPro" id="IPR000719">
    <property type="entry name" value="Prot_kinase_dom"/>
</dbReference>
<evidence type="ECO:0000256" key="11">
    <source>
        <dbReference type="SAM" id="MobiDB-lite"/>
    </source>
</evidence>
<evidence type="ECO:0000313" key="13">
    <source>
        <dbReference type="EMBL" id="KAA0176409.1"/>
    </source>
</evidence>
<evidence type="ECO:0000256" key="3">
    <source>
        <dbReference type="ARBA" id="ARBA00022741"/>
    </source>
</evidence>
<dbReference type="InterPro" id="IPR001245">
    <property type="entry name" value="Ser-Thr/Tyr_kinase_cat_dom"/>
</dbReference>
<protein>
    <recommendedName>
        <fullName evidence="12">Protein kinase domain-containing protein</fullName>
    </recommendedName>
</protein>
<keyword evidence="5 7" id="KW-0067">ATP-binding</keyword>
<proteinExistence type="inferred from homology"/>
<dbReference type="Gene3D" id="1.10.510.10">
    <property type="entry name" value="Transferase(Phosphotransferase) domain 1"/>
    <property type="match status" value="2"/>
</dbReference>
<sequence length="395" mass="42143">MASRGQRAGEGRAAQPVVVGDIEIGEVIGAGAFGTVHECIERSSGKHFAVKVLDRLRVSDVSDVERVSREFFILTSLEHPNVIRLHRVEHVGGTLYLVMELAKGGSLKGALRRATRAGIRAIRRRKRRSLVEGLEDPEAVCPSTRPVPPRSGLPGPGMPRRRSSMALLVPGQEASPDVEAFAGLAMPSRRAARRRSSASCVSSTRTGPAPPPPPPAIGLGEPAARWLFQQLCGAVAYCHRLRVVHRDLKPDNVLVGRGGQLKVADFGLSIAVSAGGRATSPVGTPLYSAPEVLFGPEAVAEAVAARGPDARVRPSASRSRAGTDSVPSVAAPAGYAASAADVWSLGVMLFELCFGRLPFQARTRRDLRRIVLDETLVIPTRANSLSIRQRRRSST</sequence>
<feature type="region of interest" description="Disordered" evidence="11">
    <location>
        <begin position="309"/>
        <end position="328"/>
    </location>
</feature>
<evidence type="ECO:0000256" key="7">
    <source>
        <dbReference type="PIRSR" id="PIRSR630616-2"/>
    </source>
</evidence>
<gene>
    <name evidence="13" type="ORF">FNF27_02105</name>
</gene>
<evidence type="ECO:0000256" key="8">
    <source>
        <dbReference type="PIRSR" id="PIRSR630616-3"/>
    </source>
</evidence>
<dbReference type="PROSITE" id="PS50011">
    <property type="entry name" value="PROTEIN_KINASE_DOM"/>
    <property type="match status" value="1"/>
</dbReference>
<evidence type="ECO:0000256" key="9">
    <source>
        <dbReference type="PROSITE-ProRule" id="PRU10141"/>
    </source>
</evidence>
<feature type="domain" description="Protein kinase" evidence="12">
    <location>
        <begin position="22"/>
        <end position="395"/>
    </location>
</feature>
<dbReference type="PROSITE" id="PS00108">
    <property type="entry name" value="PROTEIN_KINASE_ST"/>
    <property type="match status" value="1"/>
</dbReference>
<keyword evidence="2" id="KW-0808">Transferase</keyword>
<feature type="binding site" evidence="7">
    <location>
        <position position="265"/>
    </location>
    <ligand>
        <name>ATP</name>
        <dbReference type="ChEBI" id="CHEBI:30616"/>
    </ligand>
</feature>
<evidence type="ECO:0000256" key="2">
    <source>
        <dbReference type="ARBA" id="ARBA00022679"/>
    </source>
</evidence>
<dbReference type="SMART" id="SM00220">
    <property type="entry name" value="S_TKc"/>
    <property type="match status" value="1"/>
</dbReference>
<evidence type="ECO:0000256" key="6">
    <source>
        <dbReference type="PIRSR" id="PIRSR630616-1"/>
    </source>
</evidence>
<organism evidence="13 14">
    <name type="scientific">Cafeteria roenbergensis</name>
    <name type="common">Marine flagellate</name>
    <dbReference type="NCBI Taxonomy" id="33653"/>
    <lineage>
        <taxon>Eukaryota</taxon>
        <taxon>Sar</taxon>
        <taxon>Stramenopiles</taxon>
        <taxon>Bigyra</taxon>
        <taxon>Opalozoa</taxon>
        <taxon>Bicosoecida</taxon>
        <taxon>Cafeteriaceae</taxon>
        <taxon>Cafeteria</taxon>
    </lineage>
</organism>
<comment type="caution">
    <text evidence="13">The sequence shown here is derived from an EMBL/GenBank/DDBJ whole genome shotgun (WGS) entry which is preliminary data.</text>
</comment>
<dbReference type="GO" id="GO:0004674">
    <property type="term" value="F:protein serine/threonine kinase activity"/>
    <property type="evidence" value="ECO:0007669"/>
    <property type="project" value="UniProtKB-KW"/>
</dbReference>
<dbReference type="InterPro" id="IPR030616">
    <property type="entry name" value="Aur-like"/>
</dbReference>
<dbReference type="PANTHER" id="PTHR24350">
    <property type="entry name" value="SERINE/THREONINE-PROTEIN KINASE IAL-RELATED"/>
    <property type="match status" value="1"/>
</dbReference>
<feature type="active site" description="Proton acceptor" evidence="6">
    <location>
        <position position="247"/>
    </location>
</feature>
<evidence type="ECO:0000313" key="14">
    <source>
        <dbReference type="Proteomes" id="UP000322899"/>
    </source>
</evidence>
<dbReference type="OrthoDB" id="541276at2759"/>
<dbReference type="GO" id="GO:0005524">
    <property type="term" value="F:ATP binding"/>
    <property type="evidence" value="ECO:0007669"/>
    <property type="project" value="UniProtKB-UniRule"/>
</dbReference>
<feature type="compositionally biased region" description="Low complexity" evidence="11">
    <location>
        <begin position="197"/>
        <end position="207"/>
    </location>
</feature>
<name>A0A5A8EFS8_CAFRO</name>
<dbReference type="InterPro" id="IPR011009">
    <property type="entry name" value="Kinase-like_dom_sf"/>
</dbReference>
<feature type="region of interest" description="Disordered" evidence="11">
    <location>
        <begin position="189"/>
        <end position="214"/>
    </location>
</feature>
<evidence type="ECO:0000256" key="1">
    <source>
        <dbReference type="ARBA" id="ARBA00022527"/>
    </source>
</evidence>
<feature type="region of interest" description="Disordered" evidence="11">
    <location>
        <begin position="137"/>
        <end position="157"/>
    </location>
</feature>
<comment type="similarity">
    <text evidence="10">Belongs to the protein kinase superfamily.</text>
</comment>
<dbReference type="Proteomes" id="UP000322899">
    <property type="component" value="Unassembled WGS sequence"/>
</dbReference>
<accession>A0A5A8EFS8</accession>
<feature type="compositionally biased region" description="Low complexity" evidence="11">
    <location>
        <begin position="313"/>
        <end position="328"/>
    </location>
</feature>
<feature type="binding site" evidence="9">
    <location>
        <position position="51"/>
    </location>
    <ligand>
        <name>ATP</name>
        <dbReference type="ChEBI" id="CHEBI:30616"/>
    </ligand>
</feature>